<name>A0ABQ5DB62_9ASTR</name>
<proteinExistence type="predicted"/>
<reference evidence="2" key="1">
    <citation type="journal article" date="2022" name="Int. J. Mol. Sci.">
        <title>Draft Genome of Tanacetum Coccineum: Genomic Comparison of Closely Related Tanacetum-Family Plants.</title>
        <authorList>
            <person name="Yamashiro T."/>
            <person name="Shiraishi A."/>
            <person name="Nakayama K."/>
            <person name="Satake H."/>
        </authorList>
    </citation>
    <scope>NUCLEOTIDE SEQUENCE</scope>
</reference>
<accession>A0ABQ5DB62</accession>
<protein>
    <submittedName>
        <fullName evidence="2">Uncharacterized protein</fullName>
    </submittedName>
</protein>
<gene>
    <name evidence="2" type="ORF">Tco_0926899</name>
</gene>
<sequence length="147" mass="16762">MRSSSTSRILAGQSHRECDCSHEDVKEKRRKEEKAESLLIYRAAEKQFVSKYLRSCCCTFSLGAAILRIPPHDSSPKRRLSLEVEVSKPATETLVNLSQNSDLAAQMIEMGVIKVTLDMLYRQGCDITGRLIYEKRQQQQKPKVYVP</sequence>
<evidence type="ECO:0000313" key="2">
    <source>
        <dbReference type="EMBL" id="GJT36480.1"/>
    </source>
</evidence>
<organism evidence="2 3">
    <name type="scientific">Tanacetum coccineum</name>
    <dbReference type="NCBI Taxonomy" id="301880"/>
    <lineage>
        <taxon>Eukaryota</taxon>
        <taxon>Viridiplantae</taxon>
        <taxon>Streptophyta</taxon>
        <taxon>Embryophyta</taxon>
        <taxon>Tracheophyta</taxon>
        <taxon>Spermatophyta</taxon>
        <taxon>Magnoliopsida</taxon>
        <taxon>eudicotyledons</taxon>
        <taxon>Gunneridae</taxon>
        <taxon>Pentapetalae</taxon>
        <taxon>asterids</taxon>
        <taxon>campanulids</taxon>
        <taxon>Asterales</taxon>
        <taxon>Asteraceae</taxon>
        <taxon>Asteroideae</taxon>
        <taxon>Anthemideae</taxon>
        <taxon>Anthemidinae</taxon>
        <taxon>Tanacetum</taxon>
    </lineage>
</organism>
<keyword evidence="3" id="KW-1185">Reference proteome</keyword>
<evidence type="ECO:0000256" key="1">
    <source>
        <dbReference type="SAM" id="MobiDB-lite"/>
    </source>
</evidence>
<feature type="compositionally biased region" description="Basic and acidic residues" evidence="1">
    <location>
        <begin position="14"/>
        <end position="26"/>
    </location>
</feature>
<reference evidence="2" key="2">
    <citation type="submission" date="2022-01" db="EMBL/GenBank/DDBJ databases">
        <authorList>
            <person name="Yamashiro T."/>
            <person name="Shiraishi A."/>
            <person name="Satake H."/>
            <person name="Nakayama K."/>
        </authorList>
    </citation>
    <scope>NUCLEOTIDE SEQUENCE</scope>
</reference>
<dbReference type="Proteomes" id="UP001151760">
    <property type="component" value="Unassembled WGS sequence"/>
</dbReference>
<dbReference type="EMBL" id="BQNB010015141">
    <property type="protein sequence ID" value="GJT36480.1"/>
    <property type="molecule type" value="Genomic_DNA"/>
</dbReference>
<evidence type="ECO:0000313" key="3">
    <source>
        <dbReference type="Proteomes" id="UP001151760"/>
    </source>
</evidence>
<comment type="caution">
    <text evidence="2">The sequence shown here is derived from an EMBL/GenBank/DDBJ whole genome shotgun (WGS) entry which is preliminary data.</text>
</comment>
<feature type="region of interest" description="Disordered" evidence="1">
    <location>
        <begin position="1"/>
        <end position="26"/>
    </location>
</feature>